<feature type="domain" description="C2H2-type" evidence="6">
    <location>
        <begin position="64"/>
        <end position="94"/>
    </location>
</feature>
<evidence type="ECO:0000256" key="4">
    <source>
        <dbReference type="ARBA" id="ARBA00022833"/>
    </source>
</evidence>
<gene>
    <name evidence="7" type="ORF">SteCoe_25080</name>
</gene>
<dbReference type="OrthoDB" id="372803at2759"/>
<organism evidence="7 8">
    <name type="scientific">Stentor coeruleus</name>
    <dbReference type="NCBI Taxonomy" id="5963"/>
    <lineage>
        <taxon>Eukaryota</taxon>
        <taxon>Sar</taxon>
        <taxon>Alveolata</taxon>
        <taxon>Ciliophora</taxon>
        <taxon>Postciliodesmatophora</taxon>
        <taxon>Heterotrichea</taxon>
        <taxon>Heterotrichida</taxon>
        <taxon>Stentoridae</taxon>
        <taxon>Stentor</taxon>
    </lineage>
</organism>
<dbReference type="PANTHER" id="PTHR14003:SF19">
    <property type="entry name" value="YY2 TRANSCRIPTION FACTOR"/>
    <property type="match status" value="1"/>
</dbReference>
<keyword evidence="2" id="KW-0677">Repeat</keyword>
<dbReference type="InterPro" id="IPR013087">
    <property type="entry name" value="Znf_C2H2_type"/>
</dbReference>
<dbReference type="InterPro" id="IPR036236">
    <property type="entry name" value="Znf_C2H2_sf"/>
</dbReference>
<dbReference type="SMART" id="SM00355">
    <property type="entry name" value="ZnF_C2H2"/>
    <property type="match status" value="3"/>
</dbReference>
<evidence type="ECO:0000256" key="3">
    <source>
        <dbReference type="ARBA" id="ARBA00022771"/>
    </source>
</evidence>
<dbReference type="GO" id="GO:0031519">
    <property type="term" value="C:PcG protein complex"/>
    <property type="evidence" value="ECO:0007669"/>
    <property type="project" value="TreeGrafter"/>
</dbReference>
<evidence type="ECO:0000256" key="2">
    <source>
        <dbReference type="ARBA" id="ARBA00022737"/>
    </source>
</evidence>
<evidence type="ECO:0000259" key="6">
    <source>
        <dbReference type="PROSITE" id="PS50157"/>
    </source>
</evidence>
<proteinExistence type="predicted"/>
<dbReference type="GO" id="GO:0000978">
    <property type="term" value="F:RNA polymerase II cis-regulatory region sequence-specific DNA binding"/>
    <property type="evidence" value="ECO:0007669"/>
    <property type="project" value="TreeGrafter"/>
</dbReference>
<dbReference type="PROSITE" id="PS50157">
    <property type="entry name" value="ZINC_FINGER_C2H2_2"/>
    <property type="match status" value="3"/>
</dbReference>
<sequence length="153" mass="17524">MKAIFVCSYHECGKTYVNNSILKRHIQACHSSTKRFQCSNCGKCLASGQNLKEHMFIHTRQKPYICPYPACGASFRQGTHLSSHKKLEHSDEDLDLLGFQQYITNAKVLRRRRLHSKNQKNEISPNQSLRLPDITGPYQCKLPNIFASEEATI</sequence>
<evidence type="ECO:0000313" key="7">
    <source>
        <dbReference type="EMBL" id="OMJ75706.1"/>
    </source>
</evidence>
<dbReference type="GO" id="GO:0000981">
    <property type="term" value="F:DNA-binding transcription factor activity, RNA polymerase II-specific"/>
    <property type="evidence" value="ECO:0007669"/>
    <property type="project" value="TreeGrafter"/>
</dbReference>
<dbReference type="EMBL" id="MPUH01000673">
    <property type="protein sequence ID" value="OMJ75706.1"/>
    <property type="molecule type" value="Genomic_DNA"/>
</dbReference>
<dbReference type="SUPFAM" id="SSF57667">
    <property type="entry name" value="beta-beta-alpha zinc fingers"/>
    <property type="match status" value="2"/>
</dbReference>
<feature type="domain" description="C2H2-type" evidence="6">
    <location>
        <begin position="5"/>
        <end position="35"/>
    </location>
</feature>
<dbReference type="GO" id="GO:0008270">
    <property type="term" value="F:zinc ion binding"/>
    <property type="evidence" value="ECO:0007669"/>
    <property type="project" value="UniProtKB-KW"/>
</dbReference>
<dbReference type="Gene3D" id="3.30.160.60">
    <property type="entry name" value="Classic Zinc Finger"/>
    <property type="match status" value="3"/>
</dbReference>
<dbReference type="FunFam" id="3.30.160.60:FF:000446">
    <property type="entry name" value="Zinc finger protein"/>
    <property type="match status" value="1"/>
</dbReference>
<keyword evidence="8" id="KW-1185">Reference proteome</keyword>
<feature type="domain" description="C2H2-type" evidence="6">
    <location>
        <begin position="36"/>
        <end position="63"/>
    </location>
</feature>
<dbReference type="AlphaFoldDB" id="A0A1R2BFZ6"/>
<evidence type="ECO:0000256" key="1">
    <source>
        <dbReference type="ARBA" id="ARBA00022723"/>
    </source>
</evidence>
<dbReference type="PROSITE" id="PS00028">
    <property type="entry name" value="ZINC_FINGER_C2H2_1"/>
    <property type="match status" value="3"/>
</dbReference>
<protein>
    <recommendedName>
        <fullName evidence="6">C2H2-type domain-containing protein</fullName>
    </recommendedName>
</protein>
<dbReference type="PANTHER" id="PTHR14003">
    <property type="entry name" value="TRANSCRIPTIONAL REPRESSOR PROTEIN YY"/>
    <property type="match status" value="1"/>
</dbReference>
<reference evidence="7 8" key="1">
    <citation type="submission" date="2016-11" db="EMBL/GenBank/DDBJ databases">
        <title>The macronuclear genome of Stentor coeruleus: a giant cell with tiny introns.</title>
        <authorList>
            <person name="Slabodnick M."/>
            <person name="Ruby J.G."/>
            <person name="Reiff S.B."/>
            <person name="Swart E.C."/>
            <person name="Gosai S."/>
            <person name="Prabakaran S."/>
            <person name="Witkowska E."/>
            <person name="Larue G.E."/>
            <person name="Fisher S."/>
            <person name="Freeman R.M."/>
            <person name="Gunawardena J."/>
            <person name="Chu W."/>
            <person name="Stover N.A."/>
            <person name="Gregory B.D."/>
            <person name="Nowacki M."/>
            <person name="Derisi J."/>
            <person name="Roy S.W."/>
            <person name="Marshall W.F."/>
            <person name="Sood P."/>
        </authorList>
    </citation>
    <scope>NUCLEOTIDE SEQUENCE [LARGE SCALE GENOMIC DNA]</scope>
    <source>
        <strain evidence="7">WM001</strain>
    </source>
</reference>
<accession>A0A1R2BFZ6</accession>
<name>A0A1R2BFZ6_9CILI</name>
<keyword evidence="3 5" id="KW-0863">Zinc-finger</keyword>
<dbReference type="GO" id="GO:0005667">
    <property type="term" value="C:transcription regulator complex"/>
    <property type="evidence" value="ECO:0007669"/>
    <property type="project" value="TreeGrafter"/>
</dbReference>
<dbReference type="GO" id="GO:0000785">
    <property type="term" value="C:chromatin"/>
    <property type="evidence" value="ECO:0007669"/>
    <property type="project" value="TreeGrafter"/>
</dbReference>
<keyword evidence="4" id="KW-0862">Zinc</keyword>
<keyword evidence="1" id="KW-0479">Metal-binding</keyword>
<dbReference type="Proteomes" id="UP000187209">
    <property type="component" value="Unassembled WGS sequence"/>
</dbReference>
<evidence type="ECO:0000256" key="5">
    <source>
        <dbReference type="PROSITE-ProRule" id="PRU00042"/>
    </source>
</evidence>
<comment type="caution">
    <text evidence="7">The sequence shown here is derived from an EMBL/GenBank/DDBJ whole genome shotgun (WGS) entry which is preliminary data.</text>
</comment>
<dbReference type="Pfam" id="PF00096">
    <property type="entry name" value="zf-C2H2"/>
    <property type="match status" value="2"/>
</dbReference>
<evidence type="ECO:0000313" key="8">
    <source>
        <dbReference type="Proteomes" id="UP000187209"/>
    </source>
</evidence>